<evidence type="ECO:0000259" key="2">
    <source>
        <dbReference type="SMART" id="SM00849"/>
    </source>
</evidence>
<evidence type="ECO:0000256" key="1">
    <source>
        <dbReference type="SAM" id="MobiDB-lite"/>
    </source>
</evidence>
<protein>
    <submittedName>
        <fullName evidence="3">Metallo-beta-lactamase domain protein</fullName>
    </submittedName>
</protein>
<dbReference type="SMART" id="SM00849">
    <property type="entry name" value="Lactamase_B"/>
    <property type="match status" value="1"/>
</dbReference>
<dbReference type="InterPro" id="IPR052159">
    <property type="entry name" value="Competence_DNA_uptake"/>
</dbReference>
<feature type="region of interest" description="Disordered" evidence="1">
    <location>
        <begin position="358"/>
        <end position="413"/>
    </location>
</feature>
<accession>C7G6V1</accession>
<feature type="compositionally biased region" description="Polar residues" evidence="1">
    <location>
        <begin position="97"/>
        <end position="106"/>
    </location>
</feature>
<dbReference type="Gene3D" id="3.60.15.10">
    <property type="entry name" value="Ribonuclease Z/Hydroxyacylglutathione hydrolase-like"/>
    <property type="match status" value="1"/>
</dbReference>
<dbReference type="Pfam" id="PF00753">
    <property type="entry name" value="Lactamase_B"/>
    <property type="match status" value="1"/>
</dbReference>
<gene>
    <name evidence="3" type="ORF">ROSINTL182_05616</name>
</gene>
<dbReference type="InterPro" id="IPR001279">
    <property type="entry name" value="Metallo-B-lactamas"/>
</dbReference>
<dbReference type="InterPro" id="IPR035681">
    <property type="entry name" value="ComA-like_MBL"/>
</dbReference>
<reference evidence="3 4" key="1">
    <citation type="submission" date="2009-08" db="EMBL/GenBank/DDBJ databases">
        <authorList>
            <person name="Weinstock G."/>
            <person name="Sodergren E."/>
            <person name="Clifton S."/>
            <person name="Fulton L."/>
            <person name="Fulton B."/>
            <person name="Courtney L."/>
            <person name="Fronick C."/>
            <person name="Harrison M."/>
            <person name="Strong C."/>
            <person name="Farmer C."/>
            <person name="Delahaunty K."/>
            <person name="Markovic C."/>
            <person name="Hall O."/>
            <person name="Minx P."/>
            <person name="Tomlinson C."/>
            <person name="Mitreva M."/>
            <person name="Nelson J."/>
            <person name="Hou S."/>
            <person name="Wollam A."/>
            <person name="Pepin K.H."/>
            <person name="Johnson M."/>
            <person name="Bhonagiri V."/>
            <person name="Nash W.E."/>
            <person name="Warren W."/>
            <person name="Chinwalla A."/>
            <person name="Mardis E.R."/>
            <person name="Wilson R.K."/>
        </authorList>
    </citation>
    <scope>NUCLEOTIDE SEQUENCE [LARGE SCALE GENOMIC DNA]</scope>
    <source>
        <strain evidence="3 4">L1-82</strain>
    </source>
</reference>
<feature type="compositionally biased region" description="Polar residues" evidence="1">
    <location>
        <begin position="391"/>
        <end position="412"/>
    </location>
</feature>
<dbReference type="CDD" id="cd07731">
    <property type="entry name" value="ComA-like_MBL-fold"/>
    <property type="match status" value="1"/>
</dbReference>
<comment type="caution">
    <text evidence="3">The sequence shown here is derived from an EMBL/GenBank/DDBJ whole genome shotgun (WGS) entry which is preliminary data.</text>
</comment>
<organism evidence="3 4">
    <name type="scientific">Roseburia intestinalis L1-82</name>
    <dbReference type="NCBI Taxonomy" id="536231"/>
    <lineage>
        <taxon>Bacteria</taxon>
        <taxon>Bacillati</taxon>
        <taxon>Bacillota</taxon>
        <taxon>Clostridia</taxon>
        <taxon>Lachnospirales</taxon>
        <taxon>Lachnospiraceae</taxon>
        <taxon>Roseburia</taxon>
    </lineage>
</organism>
<name>C7G6V1_9FIRM</name>
<dbReference type="PANTHER" id="PTHR30619">
    <property type="entry name" value="DNA INTERNALIZATION/COMPETENCE PROTEIN COMEC/REC2"/>
    <property type="match status" value="1"/>
</dbReference>
<evidence type="ECO:0000313" key="4">
    <source>
        <dbReference type="Proteomes" id="UP000004828"/>
    </source>
</evidence>
<feature type="region of interest" description="Disordered" evidence="1">
    <location>
        <begin position="77"/>
        <end position="113"/>
    </location>
</feature>
<dbReference type="InterPro" id="IPR036866">
    <property type="entry name" value="RibonucZ/Hydroxyglut_hydro"/>
</dbReference>
<dbReference type="SUPFAM" id="SSF56281">
    <property type="entry name" value="Metallo-hydrolase/oxidoreductase"/>
    <property type="match status" value="1"/>
</dbReference>
<dbReference type="HOGENOM" id="CLU_010363_0_0_9"/>
<feature type="compositionally biased region" description="Basic and acidic residues" evidence="1">
    <location>
        <begin position="376"/>
        <end position="390"/>
    </location>
</feature>
<sequence>MIRILYRQNSILLLKMQERRTMKQKYKKLAFFILLLSMLTGCMLLSGCTENTENGSQSSYIVDSDELQDTENQMEFVPGSMKGSKQEETSENEEQGQTEQSRQTVAEENDAEQAKTAGNLEVHFIDVGQGDATLIKCDGHSMLIDAGNNDKGTLVQNYLQHQGVETLDYVIGTHPDADHIGGMDVVLYKFDCKTIIMPDVANNTRTYDDVVQTMKNKGYKTTYPVVGETYTIGGAAFTIIAPNKEYGNDMNSWSVGVLLQNGNHRFLFTGDAEEGAEQDILQNGIDISADVYKVAHHGSNTATSQAFLDAVHPTYAVISAGEGNSYGHPHAEVLNRLRAAGVSVFRTDEQGTIVASSDGTTLTWNMSPSESWQAGEAKKSQDTEKSEKAADSQNNAETDAAVSNPTDQTDGNSDVIVHITKTGEKYHSAGCQYLRKSDIEVTLSEAKARGLTPCSKCNPPQ</sequence>
<dbReference type="Proteomes" id="UP000004828">
    <property type="component" value="Unassembled WGS sequence"/>
</dbReference>
<feature type="compositionally biased region" description="Polar residues" evidence="1">
    <location>
        <begin position="358"/>
        <end position="372"/>
    </location>
</feature>
<dbReference type="PANTHER" id="PTHR30619:SF7">
    <property type="entry name" value="BETA-LACTAMASE DOMAIN PROTEIN"/>
    <property type="match status" value="1"/>
</dbReference>
<feature type="domain" description="Metallo-beta-lactamase" evidence="2">
    <location>
        <begin position="129"/>
        <end position="322"/>
    </location>
</feature>
<evidence type="ECO:0000313" key="3">
    <source>
        <dbReference type="EMBL" id="EEV02445.1"/>
    </source>
</evidence>
<proteinExistence type="predicted"/>
<dbReference type="EMBL" id="ABYJ02000033">
    <property type="protein sequence ID" value="EEV02445.1"/>
    <property type="molecule type" value="Genomic_DNA"/>
</dbReference>
<dbReference type="AlphaFoldDB" id="C7G6V1"/>